<keyword evidence="1" id="KW-0812">Transmembrane</keyword>
<dbReference type="AlphaFoldDB" id="A0A6L2J4D2"/>
<organism evidence="2">
    <name type="scientific">Tanacetum cinerariifolium</name>
    <name type="common">Dalmatian daisy</name>
    <name type="synonym">Chrysanthemum cinerariifolium</name>
    <dbReference type="NCBI Taxonomy" id="118510"/>
    <lineage>
        <taxon>Eukaryota</taxon>
        <taxon>Viridiplantae</taxon>
        <taxon>Streptophyta</taxon>
        <taxon>Embryophyta</taxon>
        <taxon>Tracheophyta</taxon>
        <taxon>Spermatophyta</taxon>
        <taxon>Magnoliopsida</taxon>
        <taxon>eudicotyledons</taxon>
        <taxon>Gunneridae</taxon>
        <taxon>Pentapetalae</taxon>
        <taxon>asterids</taxon>
        <taxon>campanulids</taxon>
        <taxon>Asterales</taxon>
        <taxon>Asteraceae</taxon>
        <taxon>Asteroideae</taxon>
        <taxon>Anthemideae</taxon>
        <taxon>Anthemidinae</taxon>
        <taxon>Tanacetum</taxon>
    </lineage>
</organism>
<dbReference type="EMBL" id="BKCJ010000167">
    <property type="protein sequence ID" value="GEU30554.1"/>
    <property type="molecule type" value="Genomic_DNA"/>
</dbReference>
<evidence type="ECO:0000256" key="1">
    <source>
        <dbReference type="SAM" id="Phobius"/>
    </source>
</evidence>
<dbReference type="PANTHER" id="PTHR48462:SF1">
    <property type="entry name" value="PROTEIN, PUTATIVE-RELATED"/>
    <property type="match status" value="1"/>
</dbReference>
<keyword evidence="1" id="KW-1133">Transmembrane helix</keyword>
<accession>A0A6L2J4D2</accession>
<comment type="caution">
    <text evidence="2">The sequence shown here is derived from an EMBL/GenBank/DDBJ whole genome shotgun (WGS) entry which is preliminary data.</text>
</comment>
<feature type="transmembrane region" description="Helical" evidence="1">
    <location>
        <begin position="207"/>
        <end position="230"/>
    </location>
</feature>
<evidence type="ECO:0000313" key="2">
    <source>
        <dbReference type="EMBL" id="GEU30554.1"/>
    </source>
</evidence>
<proteinExistence type="predicted"/>
<reference evidence="2" key="1">
    <citation type="journal article" date="2019" name="Sci. Rep.">
        <title>Draft genome of Tanacetum cinerariifolium, the natural source of mosquito coil.</title>
        <authorList>
            <person name="Yamashiro T."/>
            <person name="Shiraishi A."/>
            <person name="Satake H."/>
            <person name="Nakayama K."/>
        </authorList>
    </citation>
    <scope>NUCLEOTIDE SEQUENCE</scope>
</reference>
<keyword evidence="1" id="KW-0472">Membrane</keyword>
<name>A0A6L2J4D2_TANCI</name>
<gene>
    <name evidence="2" type="ORF">Tci_002532</name>
</gene>
<protein>
    <submittedName>
        <fullName evidence="2">Uncharacterized protein</fullName>
    </submittedName>
</protein>
<dbReference type="PANTHER" id="PTHR48462">
    <property type="entry name" value="PROTEIN, PUTATIVE-RELATED"/>
    <property type="match status" value="1"/>
</dbReference>
<sequence>MAMASWVQTDAVTLQNTHQVSKVSVVMISHSLDDYLDDLQYGIGVLGGSEAILHDVNRLIEDRRGEVGVLMLLVDLNNAFNLVDQEEDSGSKLAGIFPPNISRPLHGVKLLGRPVSVDIDFISELVIKKVAKTIKLMDAVAKINDPQCVLLLLRACTGISKLYFSMRTCPPCVFKSAQRSFDVALHFSLKRIVTASRPGFGDWKWRLATLPFAFGGLGVYSLGVLLFSILKPCLTCSKVIVGDIYGDHALSCAGILAAKEVDIGIDEGREKPLRPTDMLLYSWDEGLDVCVDLTESSPLTQTGMADFLPCRVVIDAAHRKRVKYETKCASIGYGFLHFSFSSLGELEDGAITLLKRIRKFFMTHDIEARAAVHIFNRIDFAIAKGVGVQIVSRLPIKFL</sequence>